<dbReference type="PROSITE" id="PS50297">
    <property type="entry name" value="ANK_REP_REGION"/>
    <property type="match status" value="3"/>
</dbReference>
<dbReference type="InterPro" id="IPR002110">
    <property type="entry name" value="Ankyrin_rpt"/>
</dbReference>
<dbReference type="AlphaFoldDB" id="A0A8A4TLD6"/>
<organism evidence="5 6">
    <name type="scientific">Sulfidibacter corallicola</name>
    <dbReference type="NCBI Taxonomy" id="2818388"/>
    <lineage>
        <taxon>Bacteria</taxon>
        <taxon>Pseudomonadati</taxon>
        <taxon>Acidobacteriota</taxon>
        <taxon>Holophagae</taxon>
        <taxon>Acanthopleuribacterales</taxon>
        <taxon>Acanthopleuribacteraceae</taxon>
        <taxon>Sulfidibacter</taxon>
    </lineage>
</organism>
<dbReference type="PANTHER" id="PTHR23150:SF19">
    <property type="entry name" value="FORMYLGLYCINE-GENERATING ENZYME"/>
    <property type="match status" value="1"/>
</dbReference>
<dbReference type="SUPFAM" id="SSF48403">
    <property type="entry name" value="Ankyrin repeat"/>
    <property type="match status" value="1"/>
</dbReference>
<dbReference type="InterPro" id="IPR042095">
    <property type="entry name" value="SUMF_sf"/>
</dbReference>
<dbReference type="PROSITE" id="PS50088">
    <property type="entry name" value="ANK_REPEAT"/>
    <property type="match status" value="3"/>
</dbReference>
<feature type="region of interest" description="Disordered" evidence="2">
    <location>
        <begin position="30"/>
        <end position="50"/>
    </location>
</feature>
<dbReference type="RefSeq" id="WP_237379645.1">
    <property type="nucleotide sequence ID" value="NZ_CP071793.1"/>
</dbReference>
<evidence type="ECO:0000256" key="3">
    <source>
        <dbReference type="SAM" id="Phobius"/>
    </source>
</evidence>
<evidence type="ECO:0000256" key="1">
    <source>
        <dbReference type="PROSITE-ProRule" id="PRU00023"/>
    </source>
</evidence>
<feature type="repeat" description="ANK" evidence="1">
    <location>
        <begin position="79"/>
        <end position="111"/>
    </location>
</feature>
<dbReference type="InterPro" id="IPR036770">
    <property type="entry name" value="Ankyrin_rpt-contain_sf"/>
</dbReference>
<dbReference type="Gene3D" id="1.25.40.20">
    <property type="entry name" value="Ankyrin repeat-containing domain"/>
    <property type="match status" value="2"/>
</dbReference>
<feature type="transmembrane region" description="Helical" evidence="3">
    <location>
        <begin position="264"/>
        <end position="281"/>
    </location>
</feature>
<feature type="transmembrane region" description="Helical" evidence="3">
    <location>
        <begin position="6"/>
        <end position="25"/>
    </location>
</feature>
<dbReference type="KEGG" id="scor:J3U87_30900"/>
<dbReference type="SUPFAM" id="SSF56436">
    <property type="entry name" value="C-type lectin-like"/>
    <property type="match status" value="1"/>
</dbReference>
<accession>A0A8A4TLD6</accession>
<protein>
    <submittedName>
        <fullName evidence="5">SUMF1/EgtB/PvdO family nonheme iron enzyme</fullName>
    </submittedName>
</protein>
<dbReference type="EMBL" id="CP071793">
    <property type="protein sequence ID" value="QTD50014.1"/>
    <property type="molecule type" value="Genomic_DNA"/>
</dbReference>
<dbReference type="Pfam" id="PF00023">
    <property type="entry name" value="Ank"/>
    <property type="match status" value="1"/>
</dbReference>
<dbReference type="InterPro" id="IPR005532">
    <property type="entry name" value="SUMF_dom"/>
</dbReference>
<evidence type="ECO:0000256" key="2">
    <source>
        <dbReference type="SAM" id="MobiDB-lite"/>
    </source>
</evidence>
<dbReference type="InterPro" id="IPR051043">
    <property type="entry name" value="Sulfatase_Mod_Factor_Kinase"/>
</dbReference>
<keyword evidence="6" id="KW-1185">Reference proteome</keyword>
<reference evidence="5" key="1">
    <citation type="submission" date="2021-03" db="EMBL/GenBank/DDBJ databases">
        <title>Acanthopleuribacteraceae sp. M133.</title>
        <authorList>
            <person name="Wang G."/>
        </authorList>
    </citation>
    <scope>NUCLEOTIDE SEQUENCE</scope>
    <source>
        <strain evidence="5">M133</strain>
    </source>
</reference>
<dbReference type="Pfam" id="PF03781">
    <property type="entry name" value="FGE-sulfatase"/>
    <property type="match status" value="1"/>
</dbReference>
<dbReference type="Proteomes" id="UP000663929">
    <property type="component" value="Chromosome"/>
</dbReference>
<keyword evidence="3" id="KW-1133">Transmembrane helix</keyword>
<feature type="repeat" description="ANK" evidence="1">
    <location>
        <begin position="112"/>
        <end position="144"/>
    </location>
</feature>
<dbReference type="SMART" id="SM00248">
    <property type="entry name" value="ANK"/>
    <property type="match status" value="4"/>
</dbReference>
<feature type="region of interest" description="Disordered" evidence="2">
    <location>
        <begin position="230"/>
        <end position="253"/>
    </location>
</feature>
<dbReference type="InterPro" id="IPR016187">
    <property type="entry name" value="CTDL_fold"/>
</dbReference>
<feature type="repeat" description="ANK" evidence="1">
    <location>
        <begin position="145"/>
        <end position="177"/>
    </location>
</feature>
<feature type="domain" description="Sulfatase-modifying factor enzyme-like" evidence="4">
    <location>
        <begin position="319"/>
        <end position="581"/>
    </location>
</feature>
<keyword evidence="1" id="KW-0040">ANK repeat</keyword>
<dbReference type="GO" id="GO:0120147">
    <property type="term" value="F:formylglycine-generating oxidase activity"/>
    <property type="evidence" value="ECO:0007669"/>
    <property type="project" value="TreeGrafter"/>
</dbReference>
<sequence length="584" mass="64197">MNQDLMTILAWILIVLFGIGSLILMKPKEEAPTKKNKDREPEVNPETQRDFFDSVARGELDVVRDYVEHGYPVNQPYPTGKRPLLVAVECGDLAMVQYLVEQGAKPDLPDTNGWTSLMWAVRKGHEDLAAWLIERGAGLDRQNNQGQTALMLAAAYSKQNLLERLLKADADPSLKDAAGWDALFFAIDESNRKAIDRLLAAGINPLSPDTEGRTAISLAREKAERRPEVYEPFKSWRSSEPETTPPVRRCDDEPCDNKRGSLKWLAILLVPLLVAGAWFGVKSDLFPLPGGAEGGAAGVAGTKAPPDEALIPAGYAHFAGGPFQMGCSPFDLLCNDDESPSHTVEVDTFLLGKREVTRAQYAAFIEGGHPLAEGRVMPEVAGLDEDHPITHVTWYDAIAFCNWLSLTQGLTPAYSHEGSSETIPIVTDQDCVEDCAVKFPILTDIEASGYRLPTEAEWEKAARGITLENTYPWGADPPMKDSIPRCNFDSDGPLPVGTFAYYRGHGDTVDLAGNVSEWVHDLYAEDFYTRLAGRNPVNESFGEMRVIRGGHFGSSENGVRVSARDFAYPSAGHANVGFRICRRF</sequence>
<name>A0A8A4TLD6_SULCO</name>
<keyword evidence="3" id="KW-0472">Membrane</keyword>
<evidence type="ECO:0000313" key="5">
    <source>
        <dbReference type="EMBL" id="QTD50014.1"/>
    </source>
</evidence>
<dbReference type="Pfam" id="PF12796">
    <property type="entry name" value="Ank_2"/>
    <property type="match status" value="1"/>
</dbReference>
<proteinExistence type="predicted"/>
<evidence type="ECO:0000259" key="4">
    <source>
        <dbReference type="Pfam" id="PF03781"/>
    </source>
</evidence>
<keyword evidence="3" id="KW-0812">Transmembrane</keyword>
<gene>
    <name evidence="5" type="ORF">J3U87_30900</name>
</gene>
<dbReference type="PANTHER" id="PTHR23150">
    <property type="entry name" value="SULFATASE MODIFYING FACTOR 1, 2"/>
    <property type="match status" value="1"/>
</dbReference>
<dbReference type="Gene3D" id="3.90.1580.10">
    <property type="entry name" value="paralog of FGE (formylglycine-generating enzyme)"/>
    <property type="match status" value="1"/>
</dbReference>
<evidence type="ECO:0000313" key="6">
    <source>
        <dbReference type="Proteomes" id="UP000663929"/>
    </source>
</evidence>